<feature type="domain" description="HTH lysR-type" evidence="5">
    <location>
        <begin position="8"/>
        <end position="65"/>
    </location>
</feature>
<dbReference type="Pfam" id="PF03466">
    <property type="entry name" value="LysR_substrate"/>
    <property type="match status" value="1"/>
</dbReference>
<dbReference type="PROSITE" id="PS50931">
    <property type="entry name" value="HTH_LYSR"/>
    <property type="match status" value="1"/>
</dbReference>
<keyword evidence="7" id="KW-1185">Reference proteome</keyword>
<dbReference type="SUPFAM" id="SSF53850">
    <property type="entry name" value="Periplasmic binding protein-like II"/>
    <property type="match status" value="1"/>
</dbReference>
<sequence length="299" mass="32687">MARARSSIDCKALETILLVARLGSFSEAARTLNTTQPAISLRIAEAETALGVLFFDRSGRRAVLTPEGRLACDYAERILTLRGELVDRIGDPAARRGTLRLGVSETIVHTWLPRFLEKFNATYPGLTLELDVDISTELRSFLLQGRIDLAFMVGPVGVPALQERPLSRFPVGFIASPTLDLPRHRVGIEELKRYPILTFARGTLPYAEVADLLERSNGGRPRMFASASMATLIRMALDGIGIAAIPPAIVRDDIANGRLVRLRSGHRLRDLGFVAAWAETSEKFLISGIADLAAESALQ</sequence>
<gene>
    <name evidence="6" type="ORF">SIL87_03295</name>
</gene>
<organism evidence="6 7">
    <name type="scientific">Acidiphilium acidophilum</name>
    <name type="common">Thiobacillus acidophilus</name>
    <dbReference type="NCBI Taxonomy" id="76588"/>
    <lineage>
        <taxon>Bacteria</taxon>
        <taxon>Pseudomonadati</taxon>
        <taxon>Pseudomonadota</taxon>
        <taxon>Alphaproteobacteria</taxon>
        <taxon>Acetobacterales</taxon>
        <taxon>Acidocellaceae</taxon>
        <taxon>Acidiphilium</taxon>
    </lineage>
</organism>
<dbReference type="InterPro" id="IPR005119">
    <property type="entry name" value="LysR_subst-bd"/>
</dbReference>
<dbReference type="SUPFAM" id="SSF46785">
    <property type="entry name" value="Winged helix' DNA-binding domain"/>
    <property type="match status" value="1"/>
</dbReference>
<dbReference type="PANTHER" id="PTHR30126">
    <property type="entry name" value="HTH-TYPE TRANSCRIPTIONAL REGULATOR"/>
    <property type="match status" value="1"/>
</dbReference>
<evidence type="ECO:0000259" key="5">
    <source>
        <dbReference type="PROSITE" id="PS50931"/>
    </source>
</evidence>
<dbReference type="PRINTS" id="PR00039">
    <property type="entry name" value="HTHLYSR"/>
</dbReference>
<dbReference type="Gene3D" id="1.10.10.10">
    <property type="entry name" value="Winged helix-like DNA-binding domain superfamily/Winged helix DNA-binding domain"/>
    <property type="match status" value="1"/>
</dbReference>
<evidence type="ECO:0000256" key="4">
    <source>
        <dbReference type="ARBA" id="ARBA00023163"/>
    </source>
</evidence>
<accession>A0AAW9DLB9</accession>
<dbReference type="PANTHER" id="PTHR30126:SF77">
    <property type="entry name" value="TRANSCRIPTIONAL REGULATORY PROTEIN"/>
    <property type="match status" value="1"/>
</dbReference>
<dbReference type="GO" id="GO:0000976">
    <property type="term" value="F:transcription cis-regulatory region binding"/>
    <property type="evidence" value="ECO:0007669"/>
    <property type="project" value="TreeGrafter"/>
</dbReference>
<reference evidence="6 7" key="1">
    <citation type="submission" date="2023-11" db="EMBL/GenBank/DDBJ databases">
        <title>MicrobeMod: A computational toolkit for identifying prokaryotic methylation and restriction-modification with nanopore sequencing.</title>
        <authorList>
            <person name="Crits-Christoph A."/>
            <person name="Kang S.C."/>
            <person name="Lee H."/>
            <person name="Ostrov N."/>
        </authorList>
    </citation>
    <scope>NUCLEOTIDE SEQUENCE [LARGE SCALE GENOMIC DNA]</scope>
    <source>
        <strain evidence="6 7">DSMZ 700</strain>
    </source>
</reference>
<dbReference type="InterPro" id="IPR036388">
    <property type="entry name" value="WH-like_DNA-bd_sf"/>
</dbReference>
<dbReference type="Gene3D" id="3.40.190.10">
    <property type="entry name" value="Periplasmic binding protein-like II"/>
    <property type="match status" value="2"/>
</dbReference>
<dbReference type="InterPro" id="IPR036390">
    <property type="entry name" value="WH_DNA-bd_sf"/>
</dbReference>
<comment type="caution">
    <text evidence="6">The sequence shown here is derived from an EMBL/GenBank/DDBJ whole genome shotgun (WGS) entry which is preliminary data.</text>
</comment>
<evidence type="ECO:0000313" key="7">
    <source>
        <dbReference type="Proteomes" id="UP001279553"/>
    </source>
</evidence>
<evidence type="ECO:0000256" key="3">
    <source>
        <dbReference type="ARBA" id="ARBA00023125"/>
    </source>
</evidence>
<evidence type="ECO:0000313" key="6">
    <source>
        <dbReference type="EMBL" id="MDX5929785.1"/>
    </source>
</evidence>
<dbReference type="CDD" id="cd05466">
    <property type="entry name" value="PBP2_LTTR_substrate"/>
    <property type="match status" value="1"/>
</dbReference>
<keyword evidence="4" id="KW-0804">Transcription</keyword>
<protein>
    <submittedName>
        <fullName evidence="6">LysR family transcriptional regulator</fullName>
    </submittedName>
</protein>
<evidence type="ECO:0000256" key="1">
    <source>
        <dbReference type="ARBA" id="ARBA00009437"/>
    </source>
</evidence>
<dbReference type="GO" id="GO:0003700">
    <property type="term" value="F:DNA-binding transcription factor activity"/>
    <property type="evidence" value="ECO:0007669"/>
    <property type="project" value="InterPro"/>
</dbReference>
<evidence type="ECO:0000256" key="2">
    <source>
        <dbReference type="ARBA" id="ARBA00023015"/>
    </source>
</evidence>
<dbReference type="EMBL" id="JAWXYB010000018">
    <property type="protein sequence ID" value="MDX5929785.1"/>
    <property type="molecule type" value="Genomic_DNA"/>
</dbReference>
<dbReference type="AlphaFoldDB" id="A0AAW9DLB9"/>
<dbReference type="RefSeq" id="WP_319612780.1">
    <property type="nucleotide sequence ID" value="NZ_JAWXYB010000018.1"/>
</dbReference>
<comment type="similarity">
    <text evidence="1">Belongs to the LysR transcriptional regulatory family.</text>
</comment>
<proteinExistence type="inferred from homology"/>
<keyword evidence="2" id="KW-0805">Transcription regulation</keyword>
<dbReference type="Proteomes" id="UP001279553">
    <property type="component" value="Unassembled WGS sequence"/>
</dbReference>
<name>A0AAW9DLB9_ACIAO</name>
<dbReference type="InterPro" id="IPR000847">
    <property type="entry name" value="LysR_HTH_N"/>
</dbReference>
<keyword evidence="3" id="KW-0238">DNA-binding</keyword>
<dbReference type="Pfam" id="PF00126">
    <property type="entry name" value="HTH_1"/>
    <property type="match status" value="1"/>
</dbReference>